<evidence type="ECO:0000256" key="3">
    <source>
        <dbReference type="ARBA" id="ARBA00022692"/>
    </source>
</evidence>
<evidence type="ECO:0000259" key="9">
    <source>
        <dbReference type="Pfam" id="PF01490"/>
    </source>
</evidence>
<evidence type="ECO:0000256" key="8">
    <source>
        <dbReference type="SAM" id="Phobius"/>
    </source>
</evidence>
<evidence type="ECO:0000256" key="7">
    <source>
        <dbReference type="SAM" id="MobiDB-lite"/>
    </source>
</evidence>
<feature type="transmembrane region" description="Helical" evidence="8">
    <location>
        <begin position="56"/>
        <end position="78"/>
    </location>
</feature>
<keyword evidence="5 8" id="KW-1133">Transmembrane helix</keyword>
<feature type="region of interest" description="Disordered" evidence="7">
    <location>
        <begin position="1"/>
        <end position="22"/>
    </location>
</feature>
<comment type="caution">
    <text evidence="10">The sequence shown here is derived from an EMBL/GenBank/DDBJ whole genome shotgun (WGS) entry which is preliminary data.</text>
</comment>
<dbReference type="OrthoDB" id="40134at2759"/>
<dbReference type="Proteomes" id="UP000245207">
    <property type="component" value="Unassembled WGS sequence"/>
</dbReference>
<feature type="transmembrane region" description="Helical" evidence="8">
    <location>
        <begin position="181"/>
        <end position="205"/>
    </location>
</feature>
<dbReference type="STRING" id="35608.A0A2U1KDU5"/>
<keyword evidence="11" id="KW-1185">Reference proteome</keyword>
<sequence length="386" mass="43134">MKKQESFSLEKGGSQELDDDGKLRRTGTWMSASAHIITAVVGSGVLSLTWCLAQLGWIFGTCLLLVFAIISWYTCILLTNCYRSPDPITGARNYNYMQAVKANLGGRIQHIFCAIAQYETLIGVSIGYTITSSISMAAIKRSNCFHRYGQQKGCHTLNTSYLLIFACIEIILSQIPNFHKLSFLSVIATIMSFAYSTIGIGLSIAKIAGYAAFGSDAPGNYLTGFGFYEPFWLVDIANLCIVIHLVGAYQVVVQPIFAFVENWSCRKWPESKFVNKEYAIGYFRINLYRVIWRSTYVLLASLVAMIFPFFNEFLALIGSTTFWPMAVYFPIEMYLSQAKIRRNSLRWISLKILSLVCLVVSLLAAAGSVRGLLVSVKNFKLFQSVS</sequence>
<gene>
    <name evidence="10" type="ORF">CTI12_AA614640</name>
</gene>
<keyword evidence="6 8" id="KW-0472">Membrane</keyword>
<feature type="transmembrane region" description="Helical" evidence="8">
    <location>
        <begin position="313"/>
        <end position="331"/>
    </location>
</feature>
<protein>
    <submittedName>
        <fullName evidence="10">Amino acid transporter, transmembrane</fullName>
    </submittedName>
</protein>
<dbReference type="Pfam" id="PF01490">
    <property type="entry name" value="Aa_trans"/>
    <property type="match status" value="2"/>
</dbReference>
<evidence type="ECO:0000256" key="6">
    <source>
        <dbReference type="ARBA" id="ARBA00023136"/>
    </source>
</evidence>
<dbReference type="EMBL" id="PKPP01021189">
    <property type="protein sequence ID" value="PWA34908.1"/>
    <property type="molecule type" value="Genomic_DNA"/>
</dbReference>
<evidence type="ECO:0000256" key="4">
    <source>
        <dbReference type="ARBA" id="ARBA00022970"/>
    </source>
</evidence>
<keyword evidence="4" id="KW-0029">Amino-acid transport</keyword>
<comment type="subcellular location">
    <subcellularLocation>
        <location evidence="1">Membrane</location>
    </subcellularLocation>
</comment>
<dbReference type="GO" id="GO:0016020">
    <property type="term" value="C:membrane"/>
    <property type="evidence" value="ECO:0007669"/>
    <property type="project" value="UniProtKB-SubCell"/>
</dbReference>
<organism evidence="10 11">
    <name type="scientific">Artemisia annua</name>
    <name type="common">Sweet wormwood</name>
    <dbReference type="NCBI Taxonomy" id="35608"/>
    <lineage>
        <taxon>Eukaryota</taxon>
        <taxon>Viridiplantae</taxon>
        <taxon>Streptophyta</taxon>
        <taxon>Embryophyta</taxon>
        <taxon>Tracheophyta</taxon>
        <taxon>Spermatophyta</taxon>
        <taxon>Magnoliopsida</taxon>
        <taxon>eudicotyledons</taxon>
        <taxon>Gunneridae</taxon>
        <taxon>Pentapetalae</taxon>
        <taxon>asterids</taxon>
        <taxon>campanulids</taxon>
        <taxon>Asterales</taxon>
        <taxon>Asteraceae</taxon>
        <taxon>Asteroideae</taxon>
        <taxon>Anthemideae</taxon>
        <taxon>Artemisiinae</taxon>
        <taxon>Artemisia</taxon>
    </lineage>
</organism>
<evidence type="ECO:0000256" key="2">
    <source>
        <dbReference type="ARBA" id="ARBA00022448"/>
    </source>
</evidence>
<feature type="domain" description="Amino acid transporter transmembrane" evidence="9">
    <location>
        <begin position="208"/>
        <end position="372"/>
    </location>
</feature>
<reference evidence="10 11" key="1">
    <citation type="journal article" date="2018" name="Mol. Plant">
        <title>The genome of Artemisia annua provides insight into the evolution of Asteraceae family and artemisinin biosynthesis.</title>
        <authorList>
            <person name="Shen Q."/>
            <person name="Zhang L."/>
            <person name="Liao Z."/>
            <person name="Wang S."/>
            <person name="Yan T."/>
            <person name="Shi P."/>
            <person name="Liu M."/>
            <person name="Fu X."/>
            <person name="Pan Q."/>
            <person name="Wang Y."/>
            <person name="Lv Z."/>
            <person name="Lu X."/>
            <person name="Zhang F."/>
            <person name="Jiang W."/>
            <person name="Ma Y."/>
            <person name="Chen M."/>
            <person name="Hao X."/>
            <person name="Li L."/>
            <person name="Tang Y."/>
            <person name="Lv G."/>
            <person name="Zhou Y."/>
            <person name="Sun X."/>
            <person name="Brodelius P.E."/>
            <person name="Rose J.K.C."/>
            <person name="Tang K."/>
        </authorList>
    </citation>
    <scope>NUCLEOTIDE SEQUENCE [LARGE SCALE GENOMIC DNA]</scope>
    <source>
        <strain evidence="11">cv. Huhao1</strain>
        <tissue evidence="10">Leaf</tissue>
    </source>
</reference>
<evidence type="ECO:0000313" key="10">
    <source>
        <dbReference type="EMBL" id="PWA34908.1"/>
    </source>
</evidence>
<evidence type="ECO:0000313" key="11">
    <source>
        <dbReference type="Proteomes" id="UP000245207"/>
    </source>
</evidence>
<dbReference type="AlphaFoldDB" id="A0A2U1KDU5"/>
<dbReference type="InterPro" id="IPR013057">
    <property type="entry name" value="AA_transpt_TM"/>
</dbReference>
<name>A0A2U1KDU5_ARTAN</name>
<keyword evidence="3 8" id="KW-0812">Transmembrane</keyword>
<dbReference type="GO" id="GO:0006865">
    <property type="term" value="P:amino acid transport"/>
    <property type="evidence" value="ECO:0007669"/>
    <property type="project" value="UniProtKB-KW"/>
</dbReference>
<evidence type="ECO:0000256" key="5">
    <source>
        <dbReference type="ARBA" id="ARBA00022989"/>
    </source>
</evidence>
<keyword evidence="2" id="KW-0813">Transport</keyword>
<proteinExistence type="predicted"/>
<feature type="transmembrane region" description="Helical" evidence="8">
    <location>
        <begin position="32"/>
        <end position="50"/>
    </location>
</feature>
<feature type="domain" description="Amino acid transporter transmembrane" evidence="9">
    <location>
        <begin position="25"/>
        <end position="204"/>
    </location>
</feature>
<dbReference type="PANTHER" id="PTHR48017">
    <property type="entry name" value="OS05G0424000 PROTEIN-RELATED"/>
    <property type="match status" value="1"/>
</dbReference>
<feature type="transmembrane region" description="Helical" evidence="8">
    <location>
        <begin position="156"/>
        <end position="175"/>
    </location>
</feature>
<feature type="transmembrane region" description="Helical" evidence="8">
    <location>
        <begin position="352"/>
        <end position="373"/>
    </location>
</feature>
<feature type="transmembrane region" description="Helical" evidence="8">
    <location>
        <begin position="290"/>
        <end position="307"/>
    </location>
</feature>
<evidence type="ECO:0000256" key="1">
    <source>
        <dbReference type="ARBA" id="ARBA00004370"/>
    </source>
</evidence>
<accession>A0A2U1KDU5</accession>